<dbReference type="InterPro" id="IPR006015">
    <property type="entry name" value="Universal_stress_UspA"/>
</dbReference>
<organism evidence="3 4">
    <name type="scientific">Streptomyces rectiviolaceus</name>
    <dbReference type="NCBI Taxonomy" id="332591"/>
    <lineage>
        <taxon>Bacteria</taxon>
        <taxon>Bacillati</taxon>
        <taxon>Actinomycetota</taxon>
        <taxon>Actinomycetes</taxon>
        <taxon>Kitasatosporales</taxon>
        <taxon>Streptomycetaceae</taxon>
        <taxon>Streptomyces</taxon>
    </lineage>
</organism>
<dbReference type="InterPro" id="IPR006016">
    <property type="entry name" value="UspA"/>
</dbReference>
<sequence length="284" mass="29971">MTKQQTITAGVDGSPNSLDAAGWAAREALRRDLPLHVVHACDPPAEDNRLPEFDVPFHREAGALGRAVQQLTRAYPALGILDEQVTGRPTGALLAAARSSALLVLGSHGSGALSRVLVGSVALAVAARASCPVALVRAGHRPEGEHRGSAAAHHNPVVLGLDLDRPGDELLEYAFDAAASRQAPLHVVHVWTAPLVHSADALEPMPEKERLLAAELSSWRHKFPGTEVTERVVHGLAGHHLVEAASTADLLVIGRCVPTGPHLGQTAHSAIHHSRCPVVIVPHY</sequence>
<dbReference type="RefSeq" id="WP_344526311.1">
    <property type="nucleotide sequence ID" value="NZ_BAAAUG010000126.1"/>
</dbReference>
<name>A0ABP6N1I3_9ACTN</name>
<protein>
    <submittedName>
        <fullName evidence="3">Universal stress protein</fullName>
    </submittedName>
</protein>
<evidence type="ECO:0000256" key="1">
    <source>
        <dbReference type="ARBA" id="ARBA00008791"/>
    </source>
</evidence>
<feature type="domain" description="UspA" evidence="2">
    <location>
        <begin position="156"/>
        <end position="282"/>
    </location>
</feature>
<evidence type="ECO:0000313" key="3">
    <source>
        <dbReference type="EMBL" id="GAA3131938.1"/>
    </source>
</evidence>
<proteinExistence type="inferred from homology"/>
<keyword evidence="4" id="KW-1185">Reference proteome</keyword>
<comment type="similarity">
    <text evidence="1">Belongs to the universal stress protein A family.</text>
</comment>
<gene>
    <name evidence="3" type="ORF">GCM10010449_61220</name>
</gene>
<dbReference type="Gene3D" id="3.40.50.620">
    <property type="entry name" value="HUPs"/>
    <property type="match status" value="2"/>
</dbReference>
<evidence type="ECO:0000259" key="2">
    <source>
        <dbReference type="Pfam" id="PF00582"/>
    </source>
</evidence>
<dbReference type="PANTHER" id="PTHR46268">
    <property type="entry name" value="STRESS RESPONSE PROTEIN NHAX"/>
    <property type="match status" value="1"/>
</dbReference>
<dbReference type="Pfam" id="PF00582">
    <property type="entry name" value="Usp"/>
    <property type="match status" value="2"/>
</dbReference>
<dbReference type="Proteomes" id="UP001501637">
    <property type="component" value="Unassembled WGS sequence"/>
</dbReference>
<feature type="domain" description="UspA" evidence="2">
    <location>
        <begin position="5"/>
        <end position="137"/>
    </location>
</feature>
<dbReference type="InterPro" id="IPR014729">
    <property type="entry name" value="Rossmann-like_a/b/a_fold"/>
</dbReference>
<comment type="caution">
    <text evidence="3">The sequence shown here is derived from an EMBL/GenBank/DDBJ whole genome shotgun (WGS) entry which is preliminary data.</text>
</comment>
<reference evidence="4" key="1">
    <citation type="journal article" date="2019" name="Int. J. Syst. Evol. Microbiol.">
        <title>The Global Catalogue of Microorganisms (GCM) 10K type strain sequencing project: providing services to taxonomists for standard genome sequencing and annotation.</title>
        <authorList>
            <consortium name="The Broad Institute Genomics Platform"/>
            <consortium name="The Broad Institute Genome Sequencing Center for Infectious Disease"/>
            <person name="Wu L."/>
            <person name="Ma J."/>
        </authorList>
    </citation>
    <scope>NUCLEOTIDE SEQUENCE [LARGE SCALE GENOMIC DNA]</scope>
    <source>
        <strain evidence="4">JCM 9092</strain>
    </source>
</reference>
<accession>A0ABP6N1I3</accession>
<evidence type="ECO:0000313" key="4">
    <source>
        <dbReference type="Proteomes" id="UP001501637"/>
    </source>
</evidence>
<dbReference type="PANTHER" id="PTHR46268:SF6">
    <property type="entry name" value="UNIVERSAL STRESS PROTEIN UP12"/>
    <property type="match status" value="1"/>
</dbReference>
<dbReference type="PRINTS" id="PR01438">
    <property type="entry name" value="UNVRSLSTRESS"/>
</dbReference>
<dbReference type="SUPFAM" id="SSF52402">
    <property type="entry name" value="Adenine nucleotide alpha hydrolases-like"/>
    <property type="match status" value="2"/>
</dbReference>
<dbReference type="EMBL" id="BAAAUG010000126">
    <property type="protein sequence ID" value="GAA3131938.1"/>
    <property type="molecule type" value="Genomic_DNA"/>
</dbReference>